<evidence type="ECO:0000313" key="3">
    <source>
        <dbReference type="Proteomes" id="UP000722791"/>
    </source>
</evidence>
<feature type="region of interest" description="Disordered" evidence="1">
    <location>
        <begin position="342"/>
        <end position="416"/>
    </location>
</feature>
<dbReference type="EMBL" id="BNCQ01000081">
    <property type="protein sequence ID" value="GIM16628.1"/>
    <property type="molecule type" value="Genomic_DNA"/>
</dbReference>
<proteinExistence type="predicted"/>
<comment type="caution">
    <text evidence="2">The sequence shown here is derived from an EMBL/GenBank/DDBJ whole genome shotgun (WGS) entry which is preliminary data.</text>
</comment>
<feature type="compositionally biased region" description="Low complexity" evidence="1">
    <location>
        <begin position="434"/>
        <end position="444"/>
    </location>
</feature>
<organism evidence="2 3">
    <name type="scientific">Volvox reticuliferus</name>
    <dbReference type="NCBI Taxonomy" id="1737510"/>
    <lineage>
        <taxon>Eukaryota</taxon>
        <taxon>Viridiplantae</taxon>
        <taxon>Chlorophyta</taxon>
        <taxon>core chlorophytes</taxon>
        <taxon>Chlorophyceae</taxon>
        <taxon>CS clade</taxon>
        <taxon>Chlamydomonadales</taxon>
        <taxon>Volvocaceae</taxon>
        <taxon>Volvox</taxon>
    </lineage>
</organism>
<dbReference type="Proteomes" id="UP000722791">
    <property type="component" value="Unassembled WGS sequence"/>
</dbReference>
<sequence>TLHAGVGGTGSLVNRVCKVMPLGARESEALGCDTLNFAPLWMSSPAMNLFGAFQDHLGSQNDDLLGQTSEGQQALIFAGADFALHGLSQEHKELLRLCSQHVEQEREAQVRIQAFEAAAASSTNGTPTHSGLLGQSQSLSPPPQTSQQAPPSQSSSFTHSSVSVPHTPLKPFDSSLAGLSSSALSARTISTGSLSLAGAVMSASAVDAATSSALHNSSPMTSRPMLSPADHMLMVPSASLLSVHAPSPGQSTQGQVPPPPPPSTPNSILSVGNSGPTGAPGPSGSSGAANGAAQGHLTMAFAQALAQAAAERGVDPATLVQLLQSPKLVDVLLSKAGDLQLQQQQQHQVAPMSLQAPPPPPPPPKPSQLQSRTSAPVPGEWPPHHSAAATLAGPAGLQHFRPPPPPPPRPAQAVTAAAANAAYGVPAGTGGSGTPSSGGASAASSGGGGGSNNNGSSNLENVPSMQQVLSSHIVQEFVSARGVLVQLMMSAYAFLNSDSMREFYDKLMPVSALYDEMHELPVVQKRNRCTEMSFLRMQLMQDPSFMQILQAVCALRHHLHSLSRKVLLMNQGPDGIPIDLLLGSMSTELFHLMKGVLPQEVCDFFGNCLPHPRLAVLVFAEFTSVDPMPTLA</sequence>
<name>A0A8J4LZS8_9CHLO</name>
<protein>
    <submittedName>
        <fullName evidence="2">Uncharacterized protein</fullName>
    </submittedName>
</protein>
<feature type="compositionally biased region" description="Pro residues" evidence="1">
    <location>
        <begin position="401"/>
        <end position="410"/>
    </location>
</feature>
<feature type="region of interest" description="Disordered" evidence="1">
    <location>
        <begin position="119"/>
        <end position="166"/>
    </location>
</feature>
<gene>
    <name evidence="2" type="ORF">Vretimale_19195</name>
</gene>
<accession>A0A8J4LZS8</accession>
<feature type="non-terminal residue" evidence="2">
    <location>
        <position position="1"/>
    </location>
</feature>
<feature type="compositionally biased region" description="Low complexity" evidence="1">
    <location>
        <begin position="135"/>
        <end position="166"/>
    </location>
</feature>
<evidence type="ECO:0000313" key="2">
    <source>
        <dbReference type="EMBL" id="GIM16628.1"/>
    </source>
</evidence>
<feature type="compositionally biased region" description="Low complexity" evidence="1">
    <location>
        <begin position="272"/>
        <end position="291"/>
    </location>
</feature>
<evidence type="ECO:0000256" key="1">
    <source>
        <dbReference type="SAM" id="MobiDB-lite"/>
    </source>
</evidence>
<reference evidence="2" key="1">
    <citation type="journal article" date="2021" name="Proc. Natl. Acad. Sci. U.S.A.">
        <title>Three genomes in the algal genus Volvox reveal the fate of a haploid sex-determining region after a transition to homothallism.</title>
        <authorList>
            <person name="Yamamoto K."/>
            <person name="Hamaji T."/>
            <person name="Kawai-Toyooka H."/>
            <person name="Matsuzaki R."/>
            <person name="Takahashi F."/>
            <person name="Nishimura Y."/>
            <person name="Kawachi M."/>
            <person name="Noguchi H."/>
            <person name="Minakuchi Y."/>
            <person name="Umen J.G."/>
            <person name="Toyoda A."/>
            <person name="Nozaki H."/>
        </authorList>
    </citation>
    <scope>NUCLEOTIDE SEQUENCE</scope>
    <source>
        <strain evidence="2">NIES-3785</strain>
    </source>
</reference>
<feature type="region of interest" description="Disordered" evidence="1">
    <location>
        <begin position="242"/>
        <end position="291"/>
    </location>
</feature>
<feature type="compositionally biased region" description="Low complexity" evidence="1">
    <location>
        <begin position="246"/>
        <end position="255"/>
    </location>
</feature>
<feature type="compositionally biased region" description="Pro residues" evidence="1">
    <location>
        <begin position="356"/>
        <end position="366"/>
    </location>
</feature>
<feature type="region of interest" description="Disordered" evidence="1">
    <location>
        <begin position="428"/>
        <end position="461"/>
    </location>
</feature>
<dbReference type="AlphaFoldDB" id="A0A8J4LZS8"/>
<feature type="compositionally biased region" description="Polar residues" evidence="1">
    <location>
        <begin position="120"/>
        <end position="129"/>
    </location>
</feature>